<evidence type="ECO:0000256" key="10">
    <source>
        <dbReference type="ARBA" id="ARBA00030169"/>
    </source>
</evidence>
<keyword evidence="13" id="KW-0460">Magnesium</keyword>
<dbReference type="GO" id="GO:0047443">
    <property type="term" value="F:4-hydroxy-4-methyl-2-oxoglutarate aldolase activity"/>
    <property type="evidence" value="ECO:0007669"/>
    <property type="project" value="UniProtKB-EC"/>
</dbReference>
<dbReference type="PANTHER" id="PTHR33254:SF4">
    <property type="entry name" value="4-HYDROXY-4-METHYL-2-OXOGLUTARATE ALDOLASE 3-RELATED"/>
    <property type="match status" value="1"/>
</dbReference>
<dbReference type="Proteomes" id="UP000675554">
    <property type="component" value="Unassembled WGS sequence"/>
</dbReference>
<comment type="caution">
    <text evidence="15">The sequence shown here is derived from an EMBL/GenBank/DDBJ whole genome shotgun (WGS) entry which is preliminary data.</text>
</comment>
<proteinExistence type="inferred from homology"/>
<organism evidence="15 16">
    <name type="scientific">Streptomyces daliensis</name>
    <dbReference type="NCBI Taxonomy" id="299421"/>
    <lineage>
        <taxon>Bacteria</taxon>
        <taxon>Bacillati</taxon>
        <taxon>Actinomycetota</taxon>
        <taxon>Actinomycetes</taxon>
        <taxon>Kitasatosporales</taxon>
        <taxon>Streptomycetaceae</taxon>
        <taxon>Streptomyces</taxon>
    </lineage>
</organism>
<evidence type="ECO:0000256" key="6">
    <source>
        <dbReference type="ARBA" id="ARBA00012947"/>
    </source>
</evidence>
<protein>
    <recommendedName>
        <fullName evidence="7">Putative 4-hydroxy-4-methyl-2-oxoglutarate aldolase</fullName>
        <ecNumber evidence="6">4.1.1.112</ecNumber>
        <ecNumber evidence="5">4.1.3.17</ecNumber>
    </recommendedName>
    <alternativeName>
        <fullName evidence="11">Oxaloacetate decarboxylase</fullName>
    </alternativeName>
    <alternativeName>
        <fullName evidence="9">Regulator of ribonuclease activity homolog</fullName>
    </alternativeName>
    <alternativeName>
        <fullName evidence="10">RraA-like protein</fullName>
    </alternativeName>
</protein>
<keyword evidence="16" id="KW-1185">Reference proteome</keyword>
<dbReference type="EC" id="4.1.3.17" evidence="5"/>
<feature type="compositionally biased region" description="Acidic residues" evidence="14">
    <location>
        <begin position="139"/>
        <end position="154"/>
    </location>
</feature>
<evidence type="ECO:0000256" key="12">
    <source>
        <dbReference type="ARBA" id="ARBA00047973"/>
    </source>
</evidence>
<evidence type="ECO:0000256" key="11">
    <source>
        <dbReference type="ARBA" id="ARBA00032305"/>
    </source>
</evidence>
<evidence type="ECO:0000256" key="4">
    <source>
        <dbReference type="ARBA" id="ARBA00011233"/>
    </source>
</evidence>
<dbReference type="Pfam" id="PF03737">
    <property type="entry name" value="RraA-like"/>
    <property type="match status" value="1"/>
</dbReference>
<dbReference type="PANTHER" id="PTHR33254">
    <property type="entry name" value="4-HYDROXY-4-METHYL-2-OXOGLUTARATE ALDOLASE 3-RELATED"/>
    <property type="match status" value="1"/>
</dbReference>
<comment type="similarity">
    <text evidence="3">Belongs to the class II aldolase/RraA-like family.</text>
</comment>
<evidence type="ECO:0000256" key="2">
    <source>
        <dbReference type="ARBA" id="ARBA00001968"/>
    </source>
</evidence>
<comment type="cofactor">
    <cofactor evidence="13">
        <name>Mg(2+)</name>
        <dbReference type="ChEBI" id="CHEBI:18420"/>
    </cofactor>
</comment>
<feature type="binding site" evidence="13">
    <location>
        <begin position="88"/>
        <end position="91"/>
    </location>
    <ligand>
        <name>substrate</name>
    </ligand>
</feature>
<comment type="cofactor">
    <cofactor evidence="2">
        <name>a divalent metal cation</name>
        <dbReference type="ChEBI" id="CHEBI:60240"/>
    </cofactor>
</comment>
<feature type="region of interest" description="Disordered" evidence="14">
    <location>
        <begin position="129"/>
        <end position="169"/>
    </location>
</feature>
<evidence type="ECO:0000256" key="9">
    <source>
        <dbReference type="ARBA" id="ARBA00029596"/>
    </source>
</evidence>
<dbReference type="InterPro" id="IPR005493">
    <property type="entry name" value="RraA/RraA-like"/>
</dbReference>
<evidence type="ECO:0000313" key="15">
    <source>
        <dbReference type="EMBL" id="MBR7671960.1"/>
    </source>
</evidence>
<keyword evidence="13" id="KW-0479">Metal-binding</keyword>
<dbReference type="SUPFAM" id="SSF89562">
    <property type="entry name" value="RraA-like"/>
    <property type="match status" value="1"/>
</dbReference>
<evidence type="ECO:0000256" key="8">
    <source>
        <dbReference type="ARBA" id="ARBA00025046"/>
    </source>
</evidence>
<comment type="catalytic activity">
    <reaction evidence="1">
        <text>4-hydroxy-4-methyl-2-oxoglutarate = 2 pyruvate</text>
        <dbReference type="Rhea" id="RHEA:22748"/>
        <dbReference type="ChEBI" id="CHEBI:15361"/>
        <dbReference type="ChEBI" id="CHEBI:58276"/>
        <dbReference type="EC" id="4.1.3.17"/>
    </reaction>
</comment>
<evidence type="ECO:0000256" key="13">
    <source>
        <dbReference type="PIRSR" id="PIRSR605493-1"/>
    </source>
</evidence>
<accession>A0A8T4IKL7</accession>
<reference evidence="15" key="1">
    <citation type="submission" date="2021-04" db="EMBL/GenBank/DDBJ databases">
        <title>Sequencing of actinobacteria type strains.</title>
        <authorList>
            <person name="Nguyen G.-S."/>
            <person name="Wentzel A."/>
        </authorList>
    </citation>
    <scope>NUCLEOTIDE SEQUENCE</scope>
    <source>
        <strain evidence="15">DSM 42095</strain>
    </source>
</reference>
<dbReference type="AlphaFoldDB" id="A0A8T4IKL7"/>
<feature type="binding site" evidence="13">
    <location>
        <position position="111"/>
    </location>
    <ligand>
        <name>Mg(2+)</name>
        <dbReference type="ChEBI" id="CHEBI:18420"/>
    </ligand>
</feature>
<evidence type="ECO:0000256" key="7">
    <source>
        <dbReference type="ARBA" id="ARBA00016549"/>
    </source>
</evidence>
<evidence type="ECO:0000256" key="14">
    <source>
        <dbReference type="SAM" id="MobiDB-lite"/>
    </source>
</evidence>
<dbReference type="CDD" id="cd16841">
    <property type="entry name" value="RraA_family"/>
    <property type="match status" value="1"/>
</dbReference>
<dbReference type="Gene3D" id="3.50.30.40">
    <property type="entry name" value="Ribonuclease E inhibitor RraA/RraA-like"/>
    <property type="match status" value="1"/>
</dbReference>
<sequence>MTMSVDQVDGQMWPTAALWDAGIRLGHRLTLPPLPLRPAAPGMRLTGPVRRIRHTEGVASILAGLDEAREGDVLFIDNEARTDEACVGDLVAIEARLAGMAGLVVWGCHRDTDELAVIRLPVFSLGPCPSSPAPRPLPEADDGTDADADADADAGTDAASEPPFPFETGDVAVGDSDGLVLVPAKVHAEVVEVARSIVAAEQRQAEKALGGVGLREQLRWAEFRERRREDPSYTFRAHMARVGGALE</sequence>
<evidence type="ECO:0000313" key="16">
    <source>
        <dbReference type="Proteomes" id="UP000675554"/>
    </source>
</evidence>
<dbReference type="GO" id="GO:0046872">
    <property type="term" value="F:metal ion binding"/>
    <property type="evidence" value="ECO:0007669"/>
    <property type="project" value="UniProtKB-KW"/>
</dbReference>
<feature type="binding site" evidence="13">
    <location>
        <position position="110"/>
    </location>
    <ligand>
        <name>substrate</name>
    </ligand>
</feature>
<gene>
    <name evidence="15" type="ORF">KDA82_02680</name>
</gene>
<comment type="function">
    <text evidence="8">Catalyzes the aldol cleavage of 4-hydroxy-4-methyl-2-oxoglutarate (HMG) into 2 molecules of pyruvate. Also contains a secondary oxaloacetate (OAA) decarboxylase activity due to the common pyruvate enolate transition state formed following C-C bond cleavage in the retro-aldol and decarboxylation reactions.</text>
</comment>
<evidence type="ECO:0000256" key="1">
    <source>
        <dbReference type="ARBA" id="ARBA00001342"/>
    </source>
</evidence>
<dbReference type="EC" id="4.1.1.112" evidence="6"/>
<name>A0A8T4IKL7_9ACTN</name>
<dbReference type="GO" id="GO:0008948">
    <property type="term" value="F:oxaloacetate decarboxylase activity"/>
    <property type="evidence" value="ECO:0007669"/>
    <property type="project" value="UniProtKB-EC"/>
</dbReference>
<dbReference type="EMBL" id="JAGSMN010000053">
    <property type="protein sequence ID" value="MBR7671960.1"/>
    <property type="molecule type" value="Genomic_DNA"/>
</dbReference>
<comment type="subunit">
    <text evidence="4">Homotrimer.</text>
</comment>
<evidence type="ECO:0000256" key="3">
    <source>
        <dbReference type="ARBA" id="ARBA00008621"/>
    </source>
</evidence>
<comment type="catalytic activity">
    <reaction evidence="12">
        <text>oxaloacetate + H(+) = pyruvate + CO2</text>
        <dbReference type="Rhea" id="RHEA:15641"/>
        <dbReference type="ChEBI" id="CHEBI:15361"/>
        <dbReference type="ChEBI" id="CHEBI:15378"/>
        <dbReference type="ChEBI" id="CHEBI:16452"/>
        <dbReference type="ChEBI" id="CHEBI:16526"/>
        <dbReference type="EC" id="4.1.1.112"/>
    </reaction>
</comment>
<evidence type="ECO:0000256" key="5">
    <source>
        <dbReference type="ARBA" id="ARBA00012213"/>
    </source>
</evidence>
<dbReference type="InterPro" id="IPR036704">
    <property type="entry name" value="RraA/RraA-like_sf"/>
</dbReference>